<evidence type="ECO:0000313" key="1">
    <source>
        <dbReference type="EMBL" id="MFC5517531.1"/>
    </source>
</evidence>
<keyword evidence="2" id="KW-1185">Reference proteome</keyword>
<dbReference type="EMBL" id="JBHSML010000011">
    <property type="protein sequence ID" value="MFC5517531.1"/>
    <property type="molecule type" value="Genomic_DNA"/>
</dbReference>
<protein>
    <submittedName>
        <fullName evidence="1">Uncharacterized protein</fullName>
    </submittedName>
</protein>
<organism evidence="1 2">
    <name type="scientific">Kaistia terrae</name>
    <dbReference type="NCBI Taxonomy" id="537017"/>
    <lineage>
        <taxon>Bacteria</taxon>
        <taxon>Pseudomonadati</taxon>
        <taxon>Pseudomonadota</taxon>
        <taxon>Alphaproteobacteria</taxon>
        <taxon>Hyphomicrobiales</taxon>
        <taxon>Kaistiaceae</taxon>
        <taxon>Kaistia</taxon>
    </lineage>
</organism>
<dbReference type="Proteomes" id="UP001596150">
    <property type="component" value="Unassembled WGS sequence"/>
</dbReference>
<reference evidence="2" key="1">
    <citation type="journal article" date="2019" name="Int. J. Syst. Evol. Microbiol.">
        <title>The Global Catalogue of Microorganisms (GCM) 10K type strain sequencing project: providing services to taxonomists for standard genome sequencing and annotation.</title>
        <authorList>
            <consortium name="The Broad Institute Genomics Platform"/>
            <consortium name="The Broad Institute Genome Sequencing Center for Infectious Disease"/>
            <person name="Wu L."/>
            <person name="Ma J."/>
        </authorList>
    </citation>
    <scope>NUCLEOTIDE SEQUENCE [LARGE SCALE GENOMIC DNA]</scope>
    <source>
        <strain evidence="2">KACC 12633</strain>
    </source>
</reference>
<sequence length="109" mass="11933">MHPEGSYDTPAPLTGGLRSVSLAFCSLTAPAVLYRADDGWNADMLSPGSDEGAFGYNESSYMLYFAACHDLEAKDSADFTTFGLRLGYRAHPERVEQVPLQRPEDILGR</sequence>
<comment type="caution">
    <text evidence="1">The sequence shown here is derived from an EMBL/GenBank/DDBJ whole genome shotgun (WGS) entry which is preliminary data.</text>
</comment>
<dbReference type="RefSeq" id="WP_266345771.1">
    <property type="nucleotide sequence ID" value="NZ_JAPKNH010000010.1"/>
</dbReference>
<evidence type="ECO:0000313" key="2">
    <source>
        <dbReference type="Proteomes" id="UP001596150"/>
    </source>
</evidence>
<proteinExistence type="predicted"/>
<accession>A0ABW0PY48</accession>
<gene>
    <name evidence="1" type="ORF">ACFPP9_17255</name>
</gene>
<name>A0ABW0PY48_9HYPH</name>